<feature type="region of interest" description="Disordered" evidence="2">
    <location>
        <begin position="1"/>
        <end position="42"/>
    </location>
</feature>
<gene>
    <name evidence="6" type="primary">emrK</name>
    <name evidence="6" type="ORF">ETAA8_12490</name>
</gene>
<sequence>MNRDDTSQLEQPIPPREPPAINHQPQVAPPDAPQPETAASTSRHSVSLQSVWMYVGIAAAALLAVWGSWSPLKTAFISVSTDDAYVNGHVTFLAPRVPGQVTKVLVDNNYRVKKGDILVQLDPEPYRIAVEQKQAAVVLAEADLVAANAQVRALVGQTQADRYELEYVIEMVDNKIAGLQASVATHSSRKADMELARINLVRAEKLVTSGAISQQELDVDRQTFKADEANVDEALQLVRANRSGLGLSLEPPEGKELSYVPMDLDQSFATVREALAKFIESSAQLGYVAPSIDTSPKHVLADFDKQDASGDLDRIYAALIPNAPPIRQAEAKLLQAKRDLDQAKLNLRYCTVVSDIDGVITSRNVNPGNNVQAGQTLMAVRSLSEIWIDANFKETQLSYLRIGQRAVCEVDMYGRKQAFEGRITGFTMGTGQTLALLPPQNATGNFVKIVQRLPVRIELTNYDADQSPLFVGLSVTPYVYFKEPPSGPNAGQFLQPNAPLPQGSVDPTPSTLMRGNHE</sequence>
<keyword evidence="7" id="KW-1185">Reference proteome</keyword>
<accession>A0A517Y7F6</accession>
<feature type="region of interest" description="Disordered" evidence="2">
    <location>
        <begin position="490"/>
        <end position="518"/>
    </location>
</feature>
<feature type="compositionally biased region" description="Polar residues" evidence="2">
    <location>
        <begin position="505"/>
        <end position="518"/>
    </location>
</feature>
<evidence type="ECO:0000313" key="7">
    <source>
        <dbReference type="Proteomes" id="UP000315017"/>
    </source>
</evidence>
<dbReference type="EMBL" id="CP036274">
    <property type="protein sequence ID" value="QDU26174.1"/>
    <property type="molecule type" value="Genomic_DNA"/>
</dbReference>
<name>A0A517Y7F6_9BACT</name>
<dbReference type="Gene3D" id="2.40.50.100">
    <property type="match status" value="1"/>
</dbReference>
<dbReference type="AlphaFoldDB" id="A0A517Y7F6"/>
<comment type="subcellular location">
    <subcellularLocation>
        <location evidence="1">Cell envelope</location>
    </subcellularLocation>
</comment>
<keyword evidence="3" id="KW-1133">Transmembrane helix</keyword>
<feature type="domain" description="Multidrug resistance protein MdtA-like alpha-helical hairpin" evidence="4">
    <location>
        <begin position="187"/>
        <end position="234"/>
    </location>
</feature>
<keyword evidence="3" id="KW-0472">Membrane</keyword>
<dbReference type="Proteomes" id="UP000315017">
    <property type="component" value="Chromosome"/>
</dbReference>
<dbReference type="SUPFAM" id="SSF111369">
    <property type="entry name" value="HlyD-like secretion proteins"/>
    <property type="match status" value="3"/>
</dbReference>
<evidence type="ECO:0000313" key="6">
    <source>
        <dbReference type="EMBL" id="QDU26174.1"/>
    </source>
</evidence>
<protein>
    <submittedName>
        <fullName evidence="6">Putative multidrug resistance protein EmrK</fullName>
    </submittedName>
</protein>
<dbReference type="GO" id="GO:0030313">
    <property type="term" value="C:cell envelope"/>
    <property type="evidence" value="ECO:0007669"/>
    <property type="project" value="UniProtKB-SubCell"/>
</dbReference>
<dbReference type="GO" id="GO:0055085">
    <property type="term" value="P:transmembrane transport"/>
    <property type="evidence" value="ECO:0007669"/>
    <property type="project" value="InterPro"/>
</dbReference>
<dbReference type="PANTHER" id="PTHR30386">
    <property type="entry name" value="MEMBRANE FUSION SUBUNIT OF EMRAB-TOLC MULTIDRUG EFFLUX PUMP"/>
    <property type="match status" value="1"/>
</dbReference>
<organism evidence="6 7">
    <name type="scientific">Anatilimnocola aggregata</name>
    <dbReference type="NCBI Taxonomy" id="2528021"/>
    <lineage>
        <taxon>Bacteria</taxon>
        <taxon>Pseudomonadati</taxon>
        <taxon>Planctomycetota</taxon>
        <taxon>Planctomycetia</taxon>
        <taxon>Pirellulales</taxon>
        <taxon>Pirellulaceae</taxon>
        <taxon>Anatilimnocola</taxon>
    </lineage>
</organism>
<evidence type="ECO:0000259" key="4">
    <source>
        <dbReference type="Pfam" id="PF25876"/>
    </source>
</evidence>
<dbReference type="Gene3D" id="1.10.287.470">
    <property type="entry name" value="Helix hairpin bin"/>
    <property type="match status" value="2"/>
</dbReference>
<dbReference type="Gene3D" id="2.40.30.170">
    <property type="match status" value="1"/>
</dbReference>
<evidence type="ECO:0000256" key="3">
    <source>
        <dbReference type="SAM" id="Phobius"/>
    </source>
</evidence>
<dbReference type="RefSeq" id="WP_202921595.1">
    <property type="nucleotide sequence ID" value="NZ_CP036274.1"/>
</dbReference>
<dbReference type="InterPro" id="IPR058624">
    <property type="entry name" value="MdtA-like_HH"/>
</dbReference>
<evidence type="ECO:0000256" key="1">
    <source>
        <dbReference type="ARBA" id="ARBA00004196"/>
    </source>
</evidence>
<dbReference type="InterPro" id="IPR050739">
    <property type="entry name" value="MFP"/>
</dbReference>
<dbReference type="Pfam" id="PF25917">
    <property type="entry name" value="BSH_RND"/>
    <property type="match status" value="1"/>
</dbReference>
<dbReference type="Pfam" id="PF25876">
    <property type="entry name" value="HH_MFP_RND"/>
    <property type="match status" value="1"/>
</dbReference>
<keyword evidence="3" id="KW-0812">Transmembrane</keyword>
<reference evidence="6 7" key="1">
    <citation type="submission" date="2019-02" db="EMBL/GenBank/DDBJ databases">
        <title>Deep-cultivation of Planctomycetes and their phenomic and genomic characterization uncovers novel biology.</title>
        <authorList>
            <person name="Wiegand S."/>
            <person name="Jogler M."/>
            <person name="Boedeker C."/>
            <person name="Pinto D."/>
            <person name="Vollmers J."/>
            <person name="Rivas-Marin E."/>
            <person name="Kohn T."/>
            <person name="Peeters S.H."/>
            <person name="Heuer A."/>
            <person name="Rast P."/>
            <person name="Oberbeckmann S."/>
            <person name="Bunk B."/>
            <person name="Jeske O."/>
            <person name="Meyerdierks A."/>
            <person name="Storesund J.E."/>
            <person name="Kallscheuer N."/>
            <person name="Luecker S."/>
            <person name="Lage O.M."/>
            <person name="Pohl T."/>
            <person name="Merkel B.J."/>
            <person name="Hornburger P."/>
            <person name="Mueller R.-W."/>
            <person name="Bruemmer F."/>
            <person name="Labrenz M."/>
            <person name="Spormann A.M."/>
            <person name="Op den Camp H."/>
            <person name="Overmann J."/>
            <person name="Amann R."/>
            <person name="Jetten M.S.M."/>
            <person name="Mascher T."/>
            <person name="Medema M.H."/>
            <person name="Devos D.P."/>
            <person name="Kaster A.-K."/>
            <person name="Ovreas L."/>
            <person name="Rohde M."/>
            <person name="Galperin M.Y."/>
            <person name="Jogler C."/>
        </authorList>
    </citation>
    <scope>NUCLEOTIDE SEQUENCE [LARGE SCALE GENOMIC DNA]</scope>
    <source>
        <strain evidence="6 7">ETA_A8</strain>
    </source>
</reference>
<feature type="transmembrane region" description="Helical" evidence="3">
    <location>
        <begin position="51"/>
        <end position="69"/>
    </location>
</feature>
<feature type="domain" description="Multidrug resistance protein MdtA-like barrel-sandwich hybrid" evidence="5">
    <location>
        <begin position="94"/>
        <end position="380"/>
    </location>
</feature>
<evidence type="ECO:0000259" key="5">
    <source>
        <dbReference type="Pfam" id="PF25917"/>
    </source>
</evidence>
<dbReference type="KEGG" id="aagg:ETAA8_12490"/>
<dbReference type="PANTHER" id="PTHR30386:SF19">
    <property type="entry name" value="MULTIDRUG EXPORT PROTEIN EMRA-RELATED"/>
    <property type="match status" value="1"/>
</dbReference>
<proteinExistence type="predicted"/>
<evidence type="ECO:0000256" key="2">
    <source>
        <dbReference type="SAM" id="MobiDB-lite"/>
    </source>
</evidence>
<dbReference type="InterPro" id="IPR058625">
    <property type="entry name" value="MdtA-like_BSH"/>
</dbReference>